<dbReference type="Gramene" id="Bra037766.1">
    <property type="protein sequence ID" value="Bra037766.1-P"/>
    <property type="gene ID" value="Bra037766"/>
</dbReference>
<reference evidence="1" key="3">
    <citation type="submission" date="2023-03" db="UniProtKB">
        <authorList>
            <consortium name="EnsemblPlants"/>
        </authorList>
    </citation>
    <scope>IDENTIFICATION</scope>
    <source>
        <strain evidence="1">cv. Chiifu-401-42</strain>
    </source>
</reference>
<proteinExistence type="predicted"/>
<reference evidence="1 2" key="1">
    <citation type="journal article" date="2011" name="Nat. Genet.">
        <title>The genome of the mesopolyploid crop species Brassica rapa.</title>
        <authorList>
            <consortium name="Brassica rapa Genome Sequencing Project Consortium"/>
            <person name="Wang X."/>
            <person name="Wang H."/>
            <person name="Wang J."/>
            <person name="Sun R."/>
            <person name="Wu J."/>
            <person name="Liu S."/>
            <person name="Bai Y."/>
            <person name="Mun J.H."/>
            <person name="Bancroft I."/>
            <person name="Cheng F."/>
            <person name="Huang S."/>
            <person name="Li X."/>
            <person name="Hua W."/>
            <person name="Wang J."/>
            <person name="Wang X."/>
            <person name="Freeling M."/>
            <person name="Pires J.C."/>
            <person name="Paterson A.H."/>
            <person name="Chalhoub B."/>
            <person name="Wang B."/>
            <person name="Hayward A."/>
            <person name="Sharpe A.G."/>
            <person name="Park B.S."/>
            <person name="Weisshaar B."/>
            <person name="Liu B."/>
            <person name="Li B."/>
            <person name="Liu B."/>
            <person name="Tong C."/>
            <person name="Song C."/>
            <person name="Duran C."/>
            <person name="Peng C."/>
            <person name="Geng C."/>
            <person name="Koh C."/>
            <person name="Lin C."/>
            <person name="Edwards D."/>
            <person name="Mu D."/>
            <person name="Shen D."/>
            <person name="Soumpourou E."/>
            <person name="Li F."/>
            <person name="Fraser F."/>
            <person name="Conant G."/>
            <person name="Lassalle G."/>
            <person name="King G.J."/>
            <person name="Bonnema G."/>
            <person name="Tang H."/>
            <person name="Wang H."/>
            <person name="Belcram H."/>
            <person name="Zhou H."/>
            <person name="Hirakawa H."/>
            <person name="Abe H."/>
            <person name="Guo H."/>
            <person name="Wang H."/>
            <person name="Jin H."/>
            <person name="Parkin I.A."/>
            <person name="Batley J."/>
            <person name="Kim J.S."/>
            <person name="Just J."/>
            <person name="Li J."/>
            <person name="Xu J."/>
            <person name="Deng J."/>
            <person name="Kim J.A."/>
            <person name="Li J."/>
            <person name="Yu J."/>
            <person name="Meng J."/>
            <person name="Wang J."/>
            <person name="Min J."/>
            <person name="Poulain J."/>
            <person name="Wang J."/>
            <person name="Hatakeyama K."/>
            <person name="Wu K."/>
            <person name="Wang L."/>
            <person name="Fang L."/>
            <person name="Trick M."/>
            <person name="Links M.G."/>
            <person name="Zhao M."/>
            <person name="Jin M."/>
            <person name="Ramchiary N."/>
            <person name="Drou N."/>
            <person name="Berkman P.J."/>
            <person name="Cai Q."/>
            <person name="Huang Q."/>
            <person name="Li R."/>
            <person name="Tabata S."/>
            <person name="Cheng S."/>
            <person name="Zhang S."/>
            <person name="Zhang S."/>
            <person name="Huang S."/>
            <person name="Sato S."/>
            <person name="Sun S."/>
            <person name="Kwon S.J."/>
            <person name="Choi S.R."/>
            <person name="Lee T.H."/>
            <person name="Fan W."/>
            <person name="Zhao X."/>
            <person name="Tan X."/>
            <person name="Xu X."/>
            <person name="Wang Y."/>
            <person name="Qiu Y."/>
            <person name="Yin Y."/>
            <person name="Li Y."/>
            <person name="Du Y."/>
            <person name="Liao Y."/>
            <person name="Lim Y."/>
            <person name="Narusaka Y."/>
            <person name="Wang Y."/>
            <person name="Wang Z."/>
            <person name="Li Z."/>
            <person name="Wang Z."/>
            <person name="Xiong Z."/>
            <person name="Zhang Z."/>
        </authorList>
    </citation>
    <scope>NUCLEOTIDE SEQUENCE [LARGE SCALE GENOMIC DNA]</scope>
    <source>
        <strain evidence="1 2">cv. Chiifu-401-42</strain>
    </source>
</reference>
<evidence type="ECO:0000313" key="1">
    <source>
        <dbReference type="EnsemblPlants" id="Bra037766.1-P"/>
    </source>
</evidence>
<accession>M4F9K3</accession>
<name>M4F9K3_BRACM</name>
<reference evidence="1 2" key="2">
    <citation type="journal article" date="2018" name="Hortic Res">
        <title>Improved Brassica rapa reference genome by single-molecule sequencing and chromosome conformation capture technologies.</title>
        <authorList>
            <person name="Zhang L."/>
            <person name="Cai X."/>
            <person name="Wu J."/>
            <person name="Liu M."/>
            <person name="Grob S."/>
            <person name="Cheng F."/>
            <person name="Liang J."/>
            <person name="Cai C."/>
            <person name="Liu Z."/>
            <person name="Liu B."/>
            <person name="Wang F."/>
            <person name="Li S."/>
            <person name="Liu F."/>
            <person name="Li X."/>
            <person name="Cheng L."/>
            <person name="Yang W."/>
            <person name="Li M.H."/>
            <person name="Grossniklaus U."/>
            <person name="Zheng H."/>
            <person name="Wang X."/>
        </authorList>
    </citation>
    <scope>NUCLEOTIDE SEQUENCE [LARGE SCALE GENOMIC DNA]</scope>
    <source>
        <strain evidence="1 2">cv. Chiifu-401-42</strain>
    </source>
</reference>
<dbReference type="EnsemblPlants" id="Bra037766.1">
    <property type="protein sequence ID" value="Bra037766.1-P"/>
    <property type="gene ID" value="Bra037766"/>
</dbReference>
<dbReference type="HOGENOM" id="CLU_1079077_0_0_1"/>
<sequence>MDGPSWASCHRHTSDSDQTSYSGMVARTICEDSVLNHRSKLPWMKRQSTNCQEQVAIDIIMNVPPWTNRHNQITTVDMSLRYCCDPCVDGVMTSLITVAEIKSLVADELRTGAVTILAYCGIATAAVTSWSMPCEMLQSPLLKMSCDEDETQLFPLGPEVELDGSEEATTSSFYKLAGDLELSESRQLRDRPATASASFAGALSGRYDHFRRSLVHRRSTTRQLCSISPSAARRVVVGTVEWNSTELSFESKPLTGYS</sequence>
<dbReference type="InParanoid" id="M4F9K3"/>
<evidence type="ECO:0000313" key="2">
    <source>
        <dbReference type="Proteomes" id="UP000011750"/>
    </source>
</evidence>
<keyword evidence="2" id="KW-1185">Reference proteome</keyword>
<dbReference type="AlphaFoldDB" id="M4F9K3"/>
<dbReference type="Proteomes" id="UP000011750">
    <property type="component" value="Chromosome A09"/>
</dbReference>
<organism evidence="1 2">
    <name type="scientific">Brassica campestris</name>
    <name type="common">Field mustard</name>
    <dbReference type="NCBI Taxonomy" id="3711"/>
    <lineage>
        <taxon>Eukaryota</taxon>
        <taxon>Viridiplantae</taxon>
        <taxon>Streptophyta</taxon>
        <taxon>Embryophyta</taxon>
        <taxon>Tracheophyta</taxon>
        <taxon>Spermatophyta</taxon>
        <taxon>Magnoliopsida</taxon>
        <taxon>eudicotyledons</taxon>
        <taxon>Gunneridae</taxon>
        <taxon>Pentapetalae</taxon>
        <taxon>rosids</taxon>
        <taxon>malvids</taxon>
        <taxon>Brassicales</taxon>
        <taxon>Brassicaceae</taxon>
        <taxon>Brassiceae</taxon>
        <taxon>Brassica</taxon>
    </lineage>
</organism>
<protein>
    <submittedName>
        <fullName evidence="1">Uncharacterized protein</fullName>
    </submittedName>
</protein>